<dbReference type="AlphaFoldDB" id="A0A919B8P9"/>
<feature type="region of interest" description="Disordered" evidence="1">
    <location>
        <begin position="239"/>
        <end position="307"/>
    </location>
</feature>
<evidence type="ECO:0000313" key="3">
    <source>
        <dbReference type="EMBL" id="GHF72564.1"/>
    </source>
</evidence>
<comment type="caution">
    <text evidence="3">The sequence shown here is derived from an EMBL/GenBank/DDBJ whole genome shotgun (WGS) entry which is preliminary data.</text>
</comment>
<reference evidence="3" key="1">
    <citation type="journal article" date="2014" name="Int. J. Syst. Evol. Microbiol.">
        <title>Complete genome sequence of Corynebacterium casei LMG S-19264T (=DSM 44701T), isolated from a smear-ripened cheese.</title>
        <authorList>
            <consortium name="US DOE Joint Genome Institute (JGI-PGF)"/>
            <person name="Walter F."/>
            <person name="Albersmeier A."/>
            <person name="Kalinowski J."/>
            <person name="Ruckert C."/>
        </authorList>
    </citation>
    <scope>NUCLEOTIDE SEQUENCE</scope>
    <source>
        <strain evidence="3">JCM 4059</strain>
    </source>
</reference>
<dbReference type="PANTHER" id="PTHR43319">
    <property type="entry name" value="BETA-LACTAMASE-RELATED"/>
    <property type="match status" value="1"/>
</dbReference>
<proteinExistence type="predicted"/>
<gene>
    <name evidence="3" type="ORF">GCM10010218_62350</name>
</gene>
<dbReference type="InterPro" id="IPR052907">
    <property type="entry name" value="Beta-lactamase/esterase"/>
</dbReference>
<feature type="compositionally biased region" description="Low complexity" evidence="1">
    <location>
        <begin position="290"/>
        <end position="307"/>
    </location>
</feature>
<protein>
    <recommendedName>
        <fullName evidence="2">Beta-lactamase-related domain-containing protein</fullName>
    </recommendedName>
</protein>
<dbReference type="Gene3D" id="3.40.710.10">
    <property type="entry name" value="DD-peptidase/beta-lactamase superfamily"/>
    <property type="match status" value="1"/>
</dbReference>
<dbReference type="SUPFAM" id="SSF56601">
    <property type="entry name" value="beta-lactamase/transpeptidase-like"/>
    <property type="match status" value="1"/>
</dbReference>
<reference evidence="3" key="2">
    <citation type="submission" date="2020-09" db="EMBL/GenBank/DDBJ databases">
        <authorList>
            <person name="Sun Q."/>
            <person name="Ohkuma M."/>
        </authorList>
    </citation>
    <scope>NUCLEOTIDE SEQUENCE</scope>
    <source>
        <strain evidence="3">JCM 4059</strain>
    </source>
</reference>
<organism evidence="3 4">
    <name type="scientific">Streptomyces mashuensis</name>
    <dbReference type="NCBI Taxonomy" id="33904"/>
    <lineage>
        <taxon>Bacteria</taxon>
        <taxon>Bacillati</taxon>
        <taxon>Actinomycetota</taxon>
        <taxon>Actinomycetes</taxon>
        <taxon>Kitasatosporales</taxon>
        <taxon>Streptomycetaceae</taxon>
        <taxon>Streptomyces</taxon>
    </lineage>
</organism>
<dbReference type="InterPro" id="IPR001466">
    <property type="entry name" value="Beta-lactam-related"/>
</dbReference>
<feature type="compositionally biased region" description="Low complexity" evidence="1">
    <location>
        <begin position="256"/>
        <end position="283"/>
    </location>
</feature>
<evidence type="ECO:0000313" key="4">
    <source>
        <dbReference type="Proteomes" id="UP000638313"/>
    </source>
</evidence>
<dbReference type="InterPro" id="IPR012338">
    <property type="entry name" value="Beta-lactam/transpept-like"/>
</dbReference>
<dbReference type="Pfam" id="PF00144">
    <property type="entry name" value="Beta-lactamase"/>
    <property type="match status" value="1"/>
</dbReference>
<keyword evidence="4" id="KW-1185">Reference proteome</keyword>
<dbReference type="PANTHER" id="PTHR43319:SF3">
    <property type="entry name" value="BETA-LACTAMASE-RELATED DOMAIN-CONTAINING PROTEIN"/>
    <property type="match status" value="1"/>
</dbReference>
<evidence type="ECO:0000259" key="2">
    <source>
        <dbReference type="Pfam" id="PF00144"/>
    </source>
</evidence>
<evidence type="ECO:0000256" key="1">
    <source>
        <dbReference type="SAM" id="MobiDB-lite"/>
    </source>
</evidence>
<name>A0A919B8P9_9ACTN</name>
<feature type="compositionally biased region" description="Polar residues" evidence="1">
    <location>
        <begin position="239"/>
        <end position="248"/>
    </location>
</feature>
<accession>A0A919B8P9</accession>
<dbReference type="EMBL" id="BNBD01000022">
    <property type="protein sequence ID" value="GHF72564.1"/>
    <property type="molecule type" value="Genomic_DNA"/>
</dbReference>
<dbReference type="Proteomes" id="UP000638313">
    <property type="component" value="Unassembled WGS sequence"/>
</dbReference>
<sequence>MRLPAPEITEHPNGLHSLHDPAITSVGEYMSVTENGTTTGVQGTVAPGFEPVREAFEASLAEERSGHSAQLAAYVHGEQVVDLWGGPGIAGDSLTGVFSSSKGAVYLVVALLVQDGVLELDREVRHYWPEFAQAGKEHITLRDLLSHRAGLIGVEGGFSPEELADDRAIAARLAGQRPWWRPGAAFGYHALVIGALAGEVVLRATGSTVQELYESRIRAPYGLDFYLGLPEEQEHRWLSTQPMDPTPQQKRELARPARAARSACAASPSTSTTSSPPCWRSSPTPAPYGPTARPRPAASARRAAWPACTRRPSAAPAACRRC</sequence>
<feature type="domain" description="Beta-lactamase-related" evidence="2">
    <location>
        <begin position="57"/>
        <end position="260"/>
    </location>
</feature>